<reference evidence="17 18" key="1">
    <citation type="submission" date="2024-01" db="EMBL/GenBank/DDBJ databases">
        <title>A draft genome for a cacao thread blight-causing isolate of Paramarasmius palmivorus.</title>
        <authorList>
            <person name="Baruah I.K."/>
            <person name="Bukari Y."/>
            <person name="Amoako-Attah I."/>
            <person name="Meinhardt L.W."/>
            <person name="Bailey B.A."/>
            <person name="Cohen S.P."/>
        </authorList>
    </citation>
    <scope>NUCLEOTIDE SEQUENCE [LARGE SCALE GENOMIC DNA]</scope>
    <source>
        <strain evidence="17 18">GH-12</strain>
    </source>
</reference>
<evidence type="ECO:0000256" key="2">
    <source>
        <dbReference type="ARBA" id="ARBA00008010"/>
    </source>
</evidence>
<feature type="domain" description="MCM C-terminal AAA(+) ATPase" evidence="16">
    <location>
        <begin position="453"/>
        <end position="659"/>
    </location>
</feature>
<keyword evidence="6 14" id="KW-0378">Hydrolase</keyword>
<dbReference type="Gene3D" id="3.30.1640.10">
    <property type="entry name" value="mini-chromosome maintenance (MCM) complex, chain A, domain 1"/>
    <property type="match status" value="1"/>
</dbReference>
<dbReference type="AlphaFoldDB" id="A0AAW0E916"/>
<evidence type="ECO:0000256" key="11">
    <source>
        <dbReference type="ARBA" id="ARBA00023306"/>
    </source>
</evidence>
<dbReference type="Pfam" id="PF18263">
    <property type="entry name" value="WHD_MCM6"/>
    <property type="match status" value="1"/>
</dbReference>
<evidence type="ECO:0000313" key="17">
    <source>
        <dbReference type="EMBL" id="KAK7060361.1"/>
    </source>
</evidence>
<feature type="region of interest" description="Disordered" evidence="15">
    <location>
        <begin position="1"/>
        <end position="84"/>
    </location>
</feature>
<evidence type="ECO:0000256" key="10">
    <source>
        <dbReference type="ARBA" id="ARBA00023242"/>
    </source>
</evidence>
<name>A0AAW0E916_9AGAR</name>
<dbReference type="FunFam" id="2.20.28.10:FF:000003">
    <property type="entry name" value="DNA helicase"/>
    <property type="match status" value="1"/>
</dbReference>
<gene>
    <name evidence="17" type="primary">MCM6</name>
    <name evidence="17" type="ORF">VNI00_001126</name>
</gene>
<dbReference type="GO" id="GO:1902969">
    <property type="term" value="P:mitotic DNA replication"/>
    <property type="evidence" value="ECO:0007669"/>
    <property type="project" value="TreeGrafter"/>
</dbReference>
<keyword evidence="8 13" id="KW-0067">ATP-binding</keyword>
<comment type="function">
    <text evidence="14">Acts as component of the MCM2-7 complex (MCM complex) which is the replicative helicase essential for 'once per cell cycle' DNA replication initiation and elongation in eukaryotic cells. The active ATPase sites in the MCM2-7 ring are formed through the interaction surfaces of two neighboring subunits such that a critical structure of a conserved arginine finger motif is provided in trans relative to the ATP-binding site of the Walker A box of the adjacent subunit. The six ATPase active sites, however, are likely to contribute differentially to the complex helicase activity.</text>
</comment>
<comment type="subunit">
    <text evidence="14">Component of the MCM2-7 complex.</text>
</comment>
<dbReference type="GO" id="GO:0003697">
    <property type="term" value="F:single-stranded DNA binding"/>
    <property type="evidence" value="ECO:0007669"/>
    <property type="project" value="TreeGrafter"/>
</dbReference>
<dbReference type="Proteomes" id="UP001383192">
    <property type="component" value="Unassembled WGS sequence"/>
</dbReference>
<comment type="similarity">
    <text evidence="2 13">Belongs to the MCM family.</text>
</comment>
<evidence type="ECO:0000259" key="16">
    <source>
        <dbReference type="PROSITE" id="PS50051"/>
    </source>
</evidence>
<dbReference type="GO" id="GO:0043596">
    <property type="term" value="C:nuclear replication fork"/>
    <property type="evidence" value="ECO:0007669"/>
    <property type="project" value="UniProtKB-ARBA"/>
</dbReference>
<dbReference type="Pfam" id="PF14551">
    <property type="entry name" value="MCM_N"/>
    <property type="match status" value="1"/>
</dbReference>
<keyword evidence="4 14" id="KW-0235">DNA replication</keyword>
<evidence type="ECO:0000256" key="9">
    <source>
        <dbReference type="ARBA" id="ARBA00023125"/>
    </source>
</evidence>
<keyword evidence="5 13" id="KW-0547">Nucleotide-binding</keyword>
<dbReference type="Gene3D" id="1.20.58.870">
    <property type="match status" value="1"/>
</dbReference>
<dbReference type="EMBL" id="JAYKXP010000003">
    <property type="protein sequence ID" value="KAK7060361.1"/>
    <property type="molecule type" value="Genomic_DNA"/>
</dbReference>
<organism evidence="17 18">
    <name type="scientific">Paramarasmius palmivorus</name>
    <dbReference type="NCBI Taxonomy" id="297713"/>
    <lineage>
        <taxon>Eukaryota</taxon>
        <taxon>Fungi</taxon>
        <taxon>Dikarya</taxon>
        <taxon>Basidiomycota</taxon>
        <taxon>Agaricomycotina</taxon>
        <taxon>Agaricomycetes</taxon>
        <taxon>Agaricomycetidae</taxon>
        <taxon>Agaricales</taxon>
        <taxon>Marasmiineae</taxon>
        <taxon>Marasmiaceae</taxon>
        <taxon>Paramarasmius</taxon>
    </lineage>
</organism>
<dbReference type="GO" id="GO:0031261">
    <property type="term" value="C:DNA replication preinitiation complex"/>
    <property type="evidence" value="ECO:0007669"/>
    <property type="project" value="UniProtKB-ARBA"/>
</dbReference>
<keyword evidence="11 14" id="KW-0131">Cell cycle</keyword>
<dbReference type="GO" id="GO:0000727">
    <property type="term" value="P:double-strand break repair via break-induced replication"/>
    <property type="evidence" value="ECO:0007669"/>
    <property type="project" value="TreeGrafter"/>
</dbReference>
<keyword evidence="7 14" id="KW-0347">Helicase</keyword>
<evidence type="ECO:0000256" key="5">
    <source>
        <dbReference type="ARBA" id="ARBA00022741"/>
    </source>
</evidence>
<feature type="region of interest" description="Disordered" evidence="15">
    <location>
        <begin position="776"/>
        <end position="847"/>
    </location>
</feature>
<dbReference type="InterPro" id="IPR041562">
    <property type="entry name" value="MCM_lid"/>
</dbReference>
<evidence type="ECO:0000256" key="1">
    <source>
        <dbReference type="ARBA" id="ARBA00004123"/>
    </source>
</evidence>
<dbReference type="InterPro" id="IPR027417">
    <property type="entry name" value="P-loop_NTPase"/>
</dbReference>
<evidence type="ECO:0000256" key="6">
    <source>
        <dbReference type="ARBA" id="ARBA00022801"/>
    </source>
</evidence>
<proteinExistence type="inferred from homology"/>
<dbReference type="Gene3D" id="2.40.50.140">
    <property type="entry name" value="Nucleic acid-binding proteins"/>
    <property type="match status" value="1"/>
</dbReference>
<evidence type="ECO:0000256" key="14">
    <source>
        <dbReference type="RuleBase" id="RU368064"/>
    </source>
</evidence>
<evidence type="ECO:0000256" key="12">
    <source>
        <dbReference type="ARBA" id="ARBA00073495"/>
    </source>
</evidence>
<dbReference type="SMART" id="SM00350">
    <property type="entry name" value="MCM"/>
    <property type="match status" value="1"/>
</dbReference>
<dbReference type="InterPro" id="IPR033762">
    <property type="entry name" value="MCM_OB"/>
</dbReference>
<dbReference type="CDD" id="cd17757">
    <property type="entry name" value="MCM6"/>
    <property type="match status" value="1"/>
</dbReference>
<sequence length="971" mass="107354">MFSEGFSSPPAPNSSLPPSSAPDALDVRSENGDAASTRSGTPRRPTGDALTLGDEEMGDSQQTAATRRRRRAKGQMQMNGDVPLVRDPIGESVAETFENFLKTFTEDVALASTPRSDGGLPDVPEGDLYYINQIHEMRENELTTLYVDFGHILAKDEDLANAITQQYYRFLPYLRRGLLNVITEIEPEYLKVNPTAATTDSANLQSREFYIAFYHLSLVHGIRSLRTDHIGTLLSISGTVTRTSEVRPELLFGSFICEVCNGLVNDVEQQFKYTEPSLCPNPTCGNRTAWQLQIDTSKFTDWQKVRIQENPSEIPTGSMPRSLDVILRSELVERAKAGDKFTFTGTFIVVPDVSQLGLPGGNQSQLQREANRGANGSAGGIAGGVTGLKSLGVRDLQYKTAFLACMAHETDTRGSNNIRGEIEGADTSQQAFVQTLTDPEYEELKNMINSDGIYERLVESIAPTVYGHEIVKKGLLLQLLGGVHKETPEGMRLRGDINICIVGDPSTSKSQFLKYICSFLPRAVYTSGKASSAAGLTAAVVKDEETGDFTIEAGALMLADNGICAIDEFDKMDIADQVAIHEAMEQQTISIAKAGIHATLNARTSILAAANPIGGRYDRKKTLRANVQMTAPIMSRFDLFFVVLDDCDEKTDENIAKHIVDVHRYQDEAINPTFSTESLQRYIKYARTFNPKLTPEAADVLVEKYRILRQDDAVGAGRNSYRITVRQLESMVRLSEAIARAHCVHDILPAYVREAYSLLRQSIIHVEQDDIDFDEEELRGERPEGVLPQRTAQSTENESQDVEMSGTDMDTSQLDESTTVQVPSDGTAQASSSSQAPPAPAAPQAPKRRMVITHDKYMTLQSLIVLHLSEEEKKTGQGIDRDELIDWYLEQKESEIQDIDELEYEKELITKVLRKLVKDSYLIEIRGDVQDSLPDGSSEAIQSSSTVEGENVKVYYMVHPSVDTEESSSFA</sequence>
<comment type="caution">
    <text evidence="17">The sequence shown here is derived from an EMBL/GenBank/DDBJ whole genome shotgun (WGS) entry which is preliminary data.</text>
</comment>
<dbReference type="GO" id="GO:0005656">
    <property type="term" value="C:nuclear pre-replicative complex"/>
    <property type="evidence" value="ECO:0007669"/>
    <property type="project" value="UniProtKB-ARBA"/>
</dbReference>
<feature type="compositionally biased region" description="Polar residues" evidence="15">
    <location>
        <begin position="808"/>
        <end position="827"/>
    </location>
</feature>
<dbReference type="InterPro" id="IPR012340">
    <property type="entry name" value="NA-bd_OB-fold"/>
</dbReference>
<dbReference type="FunFam" id="1.20.58.870:FF:000002">
    <property type="entry name" value="DNA helicase"/>
    <property type="match status" value="1"/>
</dbReference>
<dbReference type="PRINTS" id="PR01657">
    <property type="entry name" value="MCMFAMILY"/>
</dbReference>
<dbReference type="PRINTS" id="PR01662">
    <property type="entry name" value="MCMPROTEIN6"/>
</dbReference>
<dbReference type="SUPFAM" id="SSF52540">
    <property type="entry name" value="P-loop containing nucleoside triphosphate hydrolases"/>
    <property type="match status" value="1"/>
</dbReference>
<dbReference type="InterPro" id="IPR018525">
    <property type="entry name" value="MCM_CS"/>
</dbReference>
<evidence type="ECO:0000256" key="3">
    <source>
        <dbReference type="ARBA" id="ARBA00012551"/>
    </source>
</evidence>
<dbReference type="Gene3D" id="3.40.50.300">
    <property type="entry name" value="P-loop containing nucleotide triphosphate hydrolases"/>
    <property type="match status" value="1"/>
</dbReference>
<dbReference type="InterPro" id="IPR027925">
    <property type="entry name" value="MCM_N"/>
</dbReference>
<protein>
    <recommendedName>
        <fullName evidence="12 14">DNA replication licensing factor MCM6</fullName>
        <ecNumber evidence="3 14">3.6.4.12</ecNumber>
    </recommendedName>
</protein>
<dbReference type="GO" id="GO:0006279">
    <property type="term" value="P:premeiotic DNA replication"/>
    <property type="evidence" value="ECO:0007669"/>
    <property type="project" value="UniProtKB-ARBA"/>
</dbReference>
<dbReference type="GO" id="GO:0005524">
    <property type="term" value="F:ATP binding"/>
    <property type="evidence" value="ECO:0007669"/>
    <property type="project" value="UniProtKB-UniRule"/>
</dbReference>
<dbReference type="GO" id="GO:0016787">
    <property type="term" value="F:hydrolase activity"/>
    <property type="evidence" value="ECO:0007669"/>
    <property type="project" value="UniProtKB-KW"/>
</dbReference>
<dbReference type="InterPro" id="IPR041024">
    <property type="entry name" value="Mcm6_C"/>
</dbReference>
<dbReference type="GO" id="GO:0006270">
    <property type="term" value="P:DNA replication initiation"/>
    <property type="evidence" value="ECO:0007669"/>
    <property type="project" value="UniProtKB-UniRule"/>
</dbReference>
<evidence type="ECO:0000256" key="13">
    <source>
        <dbReference type="RuleBase" id="RU004070"/>
    </source>
</evidence>
<evidence type="ECO:0000256" key="8">
    <source>
        <dbReference type="ARBA" id="ARBA00022840"/>
    </source>
</evidence>
<dbReference type="InterPro" id="IPR031327">
    <property type="entry name" value="MCM"/>
</dbReference>
<comment type="subcellular location">
    <subcellularLocation>
        <location evidence="1 14">Nucleus</location>
    </subcellularLocation>
</comment>
<evidence type="ECO:0000313" key="18">
    <source>
        <dbReference type="Proteomes" id="UP001383192"/>
    </source>
</evidence>
<dbReference type="Pfam" id="PF17855">
    <property type="entry name" value="MCM_lid"/>
    <property type="match status" value="1"/>
</dbReference>
<dbReference type="PROSITE" id="PS50051">
    <property type="entry name" value="MCM_2"/>
    <property type="match status" value="1"/>
</dbReference>
<dbReference type="InterPro" id="IPR001208">
    <property type="entry name" value="MCM_dom"/>
</dbReference>
<dbReference type="GO" id="GO:0097373">
    <property type="term" value="C:MCM core complex"/>
    <property type="evidence" value="ECO:0007669"/>
    <property type="project" value="UniProtKB-ARBA"/>
</dbReference>
<feature type="compositionally biased region" description="Low complexity" evidence="15">
    <location>
        <begin position="13"/>
        <end position="24"/>
    </location>
</feature>
<dbReference type="PANTHER" id="PTHR11630:SF43">
    <property type="entry name" value="DNA REPLICATION LICENSING FACTOR MCM6"/>
    <property type="match status" value="1"/>
</dbReference>
<dbReference type="FunFam" id="3.40.50.300:FF:000115">
    <property type="entry name" value="DNA helicase"/>
    <property type="match status" value="1"/>
</dbReference>
<dbReference type="InterPro" id="IPR008049">
    <property type="entry name" value="MCM6"/>
</dbReference>
<dbReference type="Gene3D" id="2.20.28.10">
    <property type="match status" value="1"/>
</dbReference>
<evidence type="ECO:0000256" key="4">
    <source>
        <dbReference type="ARBA" id="ARBA00022705"/>
    </source>
</evidence>
<dbReference type="PANTHER" id="PTHR11630">
    <property type="entry name" value="DNA REPLICATION LICENSING FACTOR MCM FAMILY MEMBER"/>
    <property type="match status" value="1"/>
</dbReference>
<dbReference type="SUPFAM" id="SSF50249">
    <property type="entry name" value="Nucleic acid-binding proteins"/>
    <property type="match status" value="1"/>
</dbReference>
<accession>A0AAW0E916</accession>
<keyword evidence="10" id="KW-0539">Nucleus</keyword>
<comment type="catalytic activity">
    <reaction evidence="14">
        <text>ATP + H2O = ADP + phosphate + H(+)</text>
        <dbReference type="Rhea" id="RHEA:13065"/>
        <dbReference type="ChEBI" id="CHEBI:15377"/>
        <dbReference type="ChEBI" id="CHEBI:15378"/>
        <dbReference type="ChEBI" id="CHEBI:30616"/>
        <dbReference type="ChEBI" id="CHEBI:43474"/>
        <dbReference type="ChEBI" id="CHEBI:456216"/>
        <dbReference type="EC" id="3.6.4.12"/>
    </reaction>
</comment>
<keyword evidence="9 13" id="KW-0238">DNA-binding</keyword>
<dbReference type="GO" id="GO:0042555">
    <property type="term" value="C:MCM complex"/>
    <property type="evidence" value="ECO:0007669"/>
    <property type="project" value="UniProtKB-UniRule"/>
</dbReference>
<evidence type="ECO:0000256" key="7">
    <source>
        <dbReference type="ARBA" id="ARBA00022806"/>
    </source>
</evidence>
<dbReference type="GO" id="GO:1990518">
    <property type="term" value="F:single-stranded 3'-5' DNA helicase activity"/>
    <property type="evidence" value="ECO:0007669"/>
    <property type="project" value="TreeGrafter"/>
</dbReference>
<keyword evidence="18" id="KW-1185">Reference proteome</keyword>
<dbReference type="Pfam" id="PF17207">
    <property type="entry name" value="MCM_OB"/>
    <property type="match status" value="1"/>
</dbReference>
<dbReference type="Pfam" id="PF00493">
    <property type="entry name" value="MCM"/>
    <property type="match status" value="1"/>
</dbReference>
<dbReference type="EC" id="3.6.4.12" evidence="3 14"/>
<dbReference type="PROSITE" id="PS00847">
    <property type="entry name" value="MCM_1"/>
    <property type="match status" value="1"/>
</dbReference>
<evidence type="ECO:0000256" key="15">
    <source>
        <dbReference type="SAM" id="MobiDB-lite"/>
    </source>
</evidence>